<feature type="domain" description="Methylamine utilisation protein MauE" evidence="6">
    <location>
        <begin position="1"/>
        <end position="132"/>
    </location>
</feature>
<keyword evidence="2 5" id="KW-0812">Transmembrane</keyword>
<dbReference type="Proteomes" id="UP000256913">
    <property type="component" value="Unassembled WGS sequence"/>
</dbReference>
<protein>
    <submittedName>
        <fullName evidence="7">Methylamine utilization protein MauE</fullName>
    </submittedName>
</protein>
<evidence type="ECO:0000313" key="7">
    <source>
        <dbReference type="EMBL" id="REF99037.1"/>
    </source>
</evidence>
<reference evidence="7 8" key="1">
    <citation type="submission" date="2018-08" db="EMBL/GenBank/DDBJ databases">
        <title>Sequencing the genomes of 1000 actinobacteria strains.</title>
        <authorList>
            <person name="Klenk H.-P."/>
        </authorList>
    </citation>
    <scope>NUCLEOTIDE SEQUENCE [LARGE SCALE GENOMIC DNA]</scope>
    <source>
        <strain evidence="7 8">DSM 44099</strain>
    </source>
</reference>
<evidence type="ECO:0000256" key="3">
    <source>
        <dbReference type="ARBA" id="ARBA00022989"/>
    </source>
</evidence>
<dbReference type="OrthoDB" id="3430313at2"/>
<dbReference type="Pfam" id="PF07291">
    <property type="entry name" value="MauE"/>
    <property type="match status" value="1"/>
</dbReference>
<evidence type="ECO:0000256" key="1">
    <source>
        <dbReference type="ARBA" id="ARBA00004141"/>
    </source>
</evidence>
<evidence type="ECO:0000256" key="2">
    <source>
        <dbReference type="ARBA" id="ARBA00022692"/>
    </source>
</evidence>
<name>A0A3D9ZPC6_9ACTN</name>
<evidence type="ECO:0000256" key="5">
    <source>
        <dbReference type="SAM" id="Phobius"/>
    </source>
</evidence>
<dbReference type="AlphaFoldDB" id="A0A3D9ZPC6"/>
<organism evidence="7 8">
    <name type="scientific">Asanoa ferruginea</name>
    <dbReference type="NCBI Taxonomy" id="53367"/>
    <lineage>
        <taxon>Bacteria</taxon>
        <taxon>Bacillati</taxon>
        <taxon>Actinomycetota</taxon>
        <taxon>Actinomycetes</taxon>
        <taxon>Micromonosporales</taxon>
        <taxon>Micromonosporaceae</taxon>
        <taxon>Asanoa</taxon>
    </lineage>
</organism>
<dbReference type="EMBL" id="QUMQ01000001">
    <property type="protein sequence ID" value="REF99037.1"/>
    <property type="molecule type" value="Genomic_DNA"/>
</dbReference>
<sequence length="185" mass="19413">MAYLLLMCRVLLLLVFLAAAVGKGRPGSLDRFARSLGEYEWIPPRLRRSIAYGVVLSEAAIALLLLLPRWWWLGFALALLLTSAFTAVTAASLVRGKRTTCQCFGTSGTMPQGAPHLVRNFLLIGAAGAGIAGWMTAAPGGVSPTGAVVATATAVIGAVAVVRMEDLVFLAARAPRAHQQIGGRS</sequence>
<accession>A0A3D9ZPC6</accession>
<evidence type="ECO:0000256" key="4">
    <source>
        <dbReference type="ARBA" id="ARBA00023136"/>
    </source>
</evidence>
<keyword evidence="4 5" id="KW-0472">Membrane</keyword>
<evidence type="ECO:0000259" key="6">
    <source>
        <dbReference type="Pfam" id="PF07291"/>
    </source>
</evidence>
<dbReference type="RefSeq" id="WP_116070254.1">
    <property type="nucleotide sequence ID" value="NZ_BONB01000004.1"/>
</dbReference>
<proteinExistence type="predicted"/>
<comment type="caution">
    <text evidence="7">The sequence shown here is derived from an EMBL/GenBank/DDBJ whole genome shotgun (WGS) entry which is preliminary data.</text>
</comment>
<gene>
    <name evidence="7" type="ORF">DFJ67_5063</name>
</gene>
<keyword evidence="3 5" id="KW-1133">Transmembrane helix</keyword>
<dbReference type="InterPro" id="IPR009908">
    <property type="entry name" value="Methylamine_util_MauE"/>
</dbReference>
<evidence type="ECO:0000313" key="8">
    <source>
        <dbReference type="Proteomes" id="UP000256913"/>
    </source>
</evidence>
<feature type="transmembrane region" description="Helical" evidence="5">
    <location>
        <begin position="74"/>
        <end position="94"/>
    </location>
</feature>
<dbReference type="GO" id="GO:0016020">
    <property type="term" value="C:membrane"/>
    <property type="evidence" value="ECO:0007669"/>
    <property type="project" value="UniProtKB-SubCell"/>
</dbReference>
<dbReference type="GO" id="GO:0030416">
    <property type="term" value="P:methylamine metabolic process"/>
    <property type="evidence" value="ECO:0007669"/>
    <property type="project" value="InterPro"/>
</dbReference>
<keyword evidence="8" id="KW-1185">Reference proteome</keyword>
<comment type="subcellular location">
    <subcellularLocation>
        <location evidence="1">Membrane</location>
        <topology evidence="1">Multi-pass membrane protein</topology>
    </subcellularLocation>
</comment>